<sequence length="229" mass="24558">MGIWSTGKGVQGNAAAEVCLSDDRAVDAALAEMRAYWQALRRQGALPRRQDIQPRGMAGVLPGAFMVERTAPGVGRLRIAGQLLGDLIGMDAAGMPLAALFDPQARAHFAGLLEFCLLRPATLEISFSCDAGPDAPALRGKLAILPIETDGTRGELGIGVLALKGKIGRAPRHLIPTGARATRIDLPRYHKLTEFEDFSVRPTPSPIRSFTVKPTRSGRPYLQLVDLAE</sequence>
<gene>
    <name evidence="1" type="ORF">GCM10010991_05980</name>
</gene>
<evidence type="ECO:0000313" key="1">
    <source>
        <dbReference type="EMBL" id="GGO25839.1"/>
    </source>
</evidence>
<dbReference type="EMBL" id="BMLP01000001">
    <property type="protein sequence ID" value="GGO25839.1"/>
    <property type="molecule type" value="Genomic_DNA"/>
</dbReference>
<dbReference type="RefSeq" id="WP_146285620.1">
    <property type="nucleotide sequence ID" value="NZ_BMLP01000001.1"/>
</dbReference>
<organism evidence="1 2">
    <name type="scientific">Gemmobacter aquaticus</name>
    <dbReference type="NCBI Taxonomy" id="490185"/>
    <lineage>
        <taxon>Bacteria</taxon>
        <taxon>Pseudomonadati</taxon>
        <taxon>Pseudomonadota</taxon>
        <taxon>Alphaproteobacteria</taxon>
        <taxon>Rhodobacterales</taxon>
        <taxon>Paracoccaceae</taxon>
        <taxon>Gemmobacter</taxon>
    </lineage>
</organism>
<dbReference type="InterPro" id="IPR009922">
    <property type="entry name" value="DUF1457"/>
</dbReference>
<protein>
    <submittedName>
        <fullName evidence="1">PAS domain-containing protein</fullName>
    </submittedName>
</protein>
<dbReference type="AlphaFoldDB" id="A0A917YHK0"/>
<dbReference type="Proteomes" id="UP000598196">
    <property type="component" value="Unassembled WGS sequence"/>
</dbReference>
<evidence type="ECO:0000313" key="2">
    <source>
        <dbReference type="Proteomes" id="UP000598196"/>
    </source>
</evidence>
<accession>A0A917YHK0</accession>
<comment type="caution">
    <text evidence="1">The sequence shown here is derived from an EMBL/GenBank/DDBJ whole genome shotgun (WGS) entry which is preliminary data.</text>
</comment>
<name>A0A917YHK0_9RHOB</name>
<dbReference type="OrthoDB" id="8478628at2"/>
<dbReference type="Pfam" id="PF07310">
    <property type="entry name" value="PAS_5"/>
    <property type="match status" value="1"/>
</dbReference>
<proteinExistence type="predicted"/>
<keyword evidence="2" id="KW-1185">Reference proteome</keyword>
<reference evidence="1 2" key="1">
    <citation type="journal article" date="2014" name="Int. J. Syst. Evol. Microbiol.">
        <title>Complete genome sequence of Corynebacterium casei LMG S-19264T (=DSM 44701T), isolated from a smear-ripened cheese.</title>
        <authorList>
            <consortium name="US DOE Joint Genome Institute (JGI-PGF)"/>
            <person name="Walter F."/>
            <person name="Albersmeier A."/>
            <person name="Kalinowski J."/>
            <person name="Ruckert C."/>
        </authorList>
    </citation>
    <scope>NUCLEOTIDE SEQUENCE [LARGE SCALE GENOMIC DNA]</scope>
    <source>
        <strain evidence="1 2">CGMCC 1.7029</strain>
    </source>
</reference>